<evidence type="ECO:0000256" key="5">
    <source>
        <dbReference type="ARBA" id="ARBA00023136"/>
    </source>
</evidence>
<evidence type="ECO:0000313" key="8">
    <source>
        <dbReference type="Proteomes" id="UP001500822"/>
    </source>
</evidence>
<feature type="transmembrane region" description="Helical" evidence="6">
    <location>
        <begin position="20"/>
        <end position="38"/>
    </location>
</feature>
<dbReference type="Proteomes" id="UP001500822">
    <property type="component" value="Unassembled WGS sequence"/>
</dbReference>
<dbReference type="InterPro" id="IPR000175">
    <property type="entry name" value="Na/ntran_symport"/>
</dbReference>
<feature type="transmembrane region" description="Helical" evidence="6">
    <location>
        <begin position="187"/>
        <end position="207"/>
    </location>
</feature>
<keyword evidence="5 6" id="KW-0472">Membrane</keyword>
<dbReference type="NCBIfam" id="NF037979">
    <property type="entry name" value="Na_transp"/>
    <property type="match status" value="1"/>
</dbReference>
<feature type="transmembrane region" description="Helical" evidence="6">
    <location>
        <begin position="92"/>
        <end position="121"/>
    </location>
</feature>
<protein>
    <submittedName>
        <fullName evidence="7">Sodium-dependent transporter</fullName>
    </submittedName>
</protein>
<dbReference type="RefSeq" id="WP_345313817.1">
    <property type="nucleotide sequence ID" value="NZ_BAABIE010000012.1"/>
</dbReference>
<dbReference type="PANTHER" id="PTHR42948:SF1">
    <property type="entry name" value="TRANSPORTER"/>
    <property type="match status" value="1"/>
</dbReference>
<dbReference type="SUPFAM" id="SSF161070">
    <property type="entry name" value="SNF-like"/>
    <property type="match status" value="1"/>
</dbReference>
<dbReference type="CDD" id="cd10334">
    <property type="entry name" value="SLC6sbd_u1"/>
    <property type="match status" value="1"/>
</dbReference>
<evidence type="ECO:0000313" key="7">
    <source>
        <dbReference type="EMBL" id="GAA4753318.1"/>
    </source>
</evidence>
<feature type="transmembrane region" description="Helical" evidence="6">
    <location>
        <begin position="264"/>
        <end position="289"/>
    </location>
</feature>
<gene>
    <name evidence="7" type="ORF">GCM10023217_25820</name>
</gene>
<comment type="subcellular location">
    <subcellularLocation>
        <location evidence="1">Membrane</location>
        <topology evidence="1">Multi-pass membrane protein</topology>
    </subcellularLocation>
</comment>
<accession>A0ABP8ZD99</accession>
<keyword evidence="3 6" id="KW-0812">Transmembrane</keyword>
<feature type="transmembrane region" description="Helical" evidence="6">
    <location>
        <begin position="50"/>
        <end position="71"/>
    </location>
</feature>
<dbReference type="PROSITE" id="PS50267">
    <property type="entry name" value="NA_NEUROTRAN_SYMP_3"/>
    <property type="match status" value="1"/>
</dbReference>
<feature type="transmembrane region" description="Helical" evidence="6">
    <location>
        <begin position="475"/>
        <end position="496"/>
    </location>
</feature>
<keyword evidence="8" id="KW-1185">Reference proteome</keyword>
<feature type="transmembrane region" description="Helical" evidence="6">
    <location>
        <begin position="364"/>
        <end position="388"/>
    </location>
</feature>
<feature type="transmembrane region" description="Helical" evidence="6">
    <location>
        <begin position="323"/>
        <end position="352"/>
    </location>
</feature>
<organism evidence="7 8">
    <name type="scientific">Gordonia alkaliphila</name>
    <dbReference type="NCBI Taxonomy" id="1053547"/>
    <lineage>
        <taxon>Bacteria</taxon>
        <taxon>Bacillati</taxon>
        <taxon>Actinomycetota</taxon>
        <taxon>Actinomycetes</taxon>
        <taxon>Mycobacteriales</taxon>
        <taxon>Gordoniaceae</taxon>
        <taxon>Gordonia</taxon>
    </lineage>
</organism>
<keyword evidence="2" id="KW-0813">Transport</keyword>
<name>A0ABP8ZD99_9ACTN</name>
<keyword evidence="4 6" id="KW-1133">Transmembrane helix</keyword>
<evidence type="ECO:0000256" key="6">
    <source>
        <dbReference type="SAM" id="Phobius"/>
    </source>
</evidence>
<feature type="transmembrane region" description="Helical" evidence="6">
    <location>
        <begin position="394"/>
        <end position="415"/>
    </location>
</feature>
<sequence length="518" mass="55461">MTETANSGAQRQTWTSNRGFILAAIGSAVGLGNIWRFPGVAYDSGGGAFLIPYLIALVTAGLPILFLDYSIGQRFRGAAPLALRRLTKRAEVIGWFQTMLLFIISVYYAAVIAWALSYFYFSFGNKWGSDTTAFFLSDYLHATDEAGVSTDLVAGVAWPLAAVWVLIIVILALGIANGVEKVNVIGIPLLILGFGALVIRAVTLPGATDGLNALFTPDWGALTDLNVWIAAYSQIFFSMSIAFGIMIAYSSFQRRRANMTSSGLVVGFANSSFEILAGIGVFSALGFLANQQGVGVGELEGLTGPILSFVTFPAVISEMPGSVLFGVLFFGSLVIAGFTSLVSLVVGVSIAVQEKFGLSQRTAAVTVGVVSAVVSFSLFATTTGLWTLDTVDQYANNVGVVLSAIVMTVSVVWVARKGDLLRRHLNAISTFKLGRWWLVLIGIVGPIFLTVMLVQKVIDLISDGYEGYPDWYLNVFGWGTVGLAVVGAILFTVASWGGRDDKDFQAWPSDEFLEGQKR</sequence>
<feature type="transmembrane region" description="Helical" evidence="6">
    <location>
        <begin position="156"/>
        <end position="175"/>
    </location>
</feature>
<feature type="transmembrane region" description="Helical" evidence="6">
    <location>
        <begin position="227"/>
        <end position="252"/>
    </location>
</feature>
<reference evidence="8" key="1">
    <citation type="journal article" date="2019" name="Int. J. Syst. Evol. Microbiol.">
        <title>The Global Catalogue of Microorganisms (GCM) 10K type strain sequencing project: providing services to taxonomists for standard genome sequencing and annotation.</title>
        <authorList>
            <consortium name="The Broad Institute Genomics Platform"/>
            <consortium name="The Broad Institute Genome Sequencing Center for Infectious Disease"/>
            <person name="Wu L."/>
            <person name="Ma J."/>
        </authorList>
    </citation>
    <scope>NUCLEOTIDE SEQUENCE [LARGE SCALE GENOMIC DNA]</scope>
    <source>
        <strain evidence="8">JCM 18077</strain>
    </source>
</reference>
<dbReference type="PRINTS" id="PR00176">
    <property type="entry name" value="NANEUSMPORT"/>
</dbReference>
<evidence type="ECO:0000256" key="3">
    <source>
        <dbReference type="ARBA" id="ARBA00022692"/>
    </source>
</evidence>
<evidence type="ECO:0000256" key="4">
    <source>
        <dbReference type="ARBA" id="ARBA00022989"/>
    </source>
</evidence>
<dbReference type="EMBL" id="BAABIE010000012">
    <property type="protein sequence ID" value="GAA4753318.1"/>
    <property type="molecule type" value="Genomic_DNA"/>
</dbReference>
<dbReference type="PANTHER" id="PTHR42948">
    <property type="entry name" value="TRANSPORTER"/>
    <property type="match status" value="1"/>
</dbReference>
<proteinExistence type="predicted"/>
<feature type="transmembrane region" description="Helical" evidence="6">
    <location>
        <begin position="436"/>
        <end position="455"/>
    </location>
</feature>
<comment type="caution">
    <text evidence="7">The sequence shown here is derived from an EMBL/GenBank/DDBJ whole genome shotgun (WGS) entry which is preliminary data.</text>
</comment>
<evidence type="ECO:0000256" key="2">
    <source>
        <dbReference type="ARBA" id="ARBA00022448"/>
    </source>
</evidence>
<evidence type="ECO:0000256" key="1">
    <source>
        <dbReference type="ARBA" id="ARBA00004141"/>
    </source>
</evidence>
<dbReference type="Pfam" id="PF00209">
    <property type="entry name" value="SNF"/>
    <property type="match status" value="2"/>
</dbReference>
<dbReference type="InterPro" id="IPR037272">
    <property type="entry name" value="SNS_sf"/>
</dbReference>